<feature type="active site" description="Nucleophile" evidence="11">
    <location>
        <position position="1577"/>
    </location>
</feature>
<dbReference type="GO" id="GO:0004622">
    <property type="term" value="F:phosphatidylcholine lysophospholipase activity"/>
    <property type="evidence" value="ECO:0007669"/>
    <property type="project" value="UniProtKB-EC"/>
</dbReference>
<evidence type="ECO:0000256" key="2">
    <source>
        <dbReference type="ARBA" id="ARBA00006636"/>
    </source>
</evidence>
<dbReference type="InterPro" id="IPR002641">
    <property type="entry name" value="PNPLA_dom"/>
</dbReference>
<dbReference type="SUPFAM" id="SSF52151">
    <property type="entry name" value="FabD/lysophospholipase-like"/>
    <property type="match status" value="1"/>
</dbReference>
<feature type="region of interest" description="Disordered" evidence="13">
    <location>
        <begin position="1"/>
        <end position="23"/>
    </location>
</feature>
<dbReference type="Pfam" id="PF24179">
    <property type="entry name" value="NTE_Ploop"/>
    <property type="match status" value="2"/>
</dbReference>
<feature type="compositionally biased region" description="Basic residues" evidence="13">
    <location>
        <begin position="1806"/>
        <end position="1817"/>
    </location>
</feature>
<dbReference type="PROSITE" id="PS01237">
    <property type="entry name" value="UPF0028"/>
    <property type="match status" value="1"/>
</dbReference>
<dbReference type="GO" id="GO:0046470">
    <property type="term" value="P:phosphatidylcholine metabolic process"/>
    <property type="evidence" value="ECO:0007669"/>
    <property type="project" value="InterPro"/>
</dbReference>
<evidence type="ECO:0000256" key="11">
    <source>
        <dbReference type="PROSITE-ProRule" id="PRU01161"/>
    </source>
</evidence>
<name>A0A8H6TZ30_9AGAR</name>
<dbReference type="PANTHER" id="PTHR14226:SF29">
    <property type="entry name" value="NEUROPATHY TARGET ESTERASE SWS"/>
    <property type="match status" value="1"/>
</dbReference>
<dbReference type="PANTHER" id="PTHR14226">
    <property type="entry name" value="NEUROPATHY TARGET ESTERASE/SWISS CHEESE D.MELANOGASTER"/>
    <property type="match status" value="1"/>
</dbReference>
<keyword evidence="8 12" id="KW-1133">Transmembrane helix</keyword>
<dbReference type="InterPro" id="IPR001423">
    <property type="entry name" value="LysoPLipase_patatin_CS"/>
</dbReference>
<dbReference type="Pfam" id="PF00027">
    <property type="entry name" value="cNMP_binding"/>
    <property type="match status" value="1"/>
</dbReference>
<feature type="short sequence motif" description="DGA/G" evidence="11">
    <location>
        <begin position="1705"/>
        <end position="1707"/>
    </location>
</feature>
<comment type="caution">
    <text evidence="16">The sequence shown here is derived from an EMBL/GenBank/DDBJ whole genome shotgun (WGS) entry which is preliminary data.</text>
</comment>
<comment type="catalytic activity">
    <reaction evidence="12">
        <text>a 1-acyl-sn-glycero-3-phosphocholine + H2O = sn-glycerol 3-phosphocholine + a fatty acid + H(+)</text>
        <dbReference type="Rhea" id="RHEA:15177"/>
        <dbReference type="ChEBI" id="CHEBI:15377"/>
        <dbReference type="ChEBI" id="CHEBI:15378"/>
        <dbReference type="ChEBI" id="CHEBI:16870"/>
        <dbReference type="ChEBI" id="CHEBI:28868"/>
        <dbReference type="ChEBI" id="CHEBI:58168"/>
        <dbReference type="EC" id="3.1.1.5"/>
    </reaction>
</comment>
<evidence type="ECO:0000256" key="1">
    <source>
        <dbReference type="ARBA" id="ARBA00004370"/>
    </source>
</evidence>
<evidence type="ECO:0000256" key="3">
    <source>
        <dbReference type="ARBA" id="ARBA00013274"/>
    </source>
</evidence>
<evidence type="ECO:0000313" key="16">
    <source>
        <dbReference type="EMBL" id="KAF7325407.1"/>
    </source>
</evidence>
<evidence type="ECO:0000256" key="7">
    <source>
        <dbReference type="ARBA" id="ARBA00022963"/>
    </source>
</evidence>
<protein>
    <recommendedName>
        <fullName evidence="4 12">Lysophospholipase NTE1</fullName>
        <ecNumber evidence="3 12">3.1.1.5</ecNumber>
    </recommendedName>
    <alternativeName>
        <fullName evidence="12">Intracellular phospholipase B</fullName>
    </alternativeName>
</protein>
<evidence type="ECO:0000256" key="9">
    <source>
        <dbReference type="ARBA" id="ARBA00023098"/>
    </source>
</evidence>
<dbReference type="InterPro" id="IPR014710">
    <property type="entry name" value="RmlC-like_jellyroll"/>
</dbReference>
<dbReference type="CDD" id="cd11296">
    <property type="entry name" value="O-FucT_like"/>
    <property type="match status" value="1"/>
</dbReference>
<dbReference type="PROSITE" id="PS51635">
    <property type="entry name" value="PNPLA"/>
    <property type="match status" value="1"/>
</dbReference>
<comment type="function">
    <text evidence="12">Intracellular phospholipase B that catalyzes the double deacylation of phosphatidylcholine (PC) to glycerophosphocholine (GroPCho). Plays an important role in membrane lipid homeostasis.</text>
</comment>
<feature type="region of interest" description="Disordered" evidence="13">
    <location>
        <begin position="1794"/>
        <end position="1817"/>
    </location>
</feature>
<evidence type="ECO:0000256" key="10">
    <source>
        <dbReference type="ARBA" id="ARBA00023136"/>
    </source>
</evidence>
<dbReference type="InterPro" id="IPR016035">
    <property type="entry name" value="Acyl_Trfase/lysoPLipase"/>
</dbReference>
<keyword evidence="12" id="KW-0256">Endoplasmic reticulum</keyword>
<sequence>MRRPYRGPILQRSAPKEARPNQRVPSQIHDLIHCIPLASLNGPPTPSYKDNLRNQTKYITSWGSSAGWANDVISFINLAYLGLITDRVTILPVFMSTHLPGNTPPLPFSEAFDLRRFRSLLGRPVLEWGEVKQTNSQILDDLGCWNVWESVQFNAKSPRHSTVHEKLNLDISYTKTPDWVKMIPNYEHDQHSTFWSLAALAFPEARTANLVPPLPSPQHQLSLPPDDQLLCFDFLYYVAAQEPFEIGLDYSPAWRYVGQYMRWTAALERLADEYVRYALRIAASDPIPPFIAIHARRDDFQGWCGTFTNEECFAPLSAIARRVDEVKAEILQRKGVTVNHVIITSDEEERCVMRTEERYGVWYPVLIDAVIHSQGLGFVGTDRSTYSILSARRVASWHDGPVRMMYLLDVYPLDNNLNTDRIFAERHSPSSLDASSDISLLRAYRNYRAKNVCPTTYLISPLLRTFAARRVEVGPEGRAHGRNPESQAAEAAAGQTFSSHPLVSLLSACFWVILWALSWAKMLIAFVTITIPRSIYAILSYSMTLTLNFWSFAIMGVLSAVALNYWIRFRYLNDYMQLKEPPLVKPDANELHPDVNTDPPATFHNYLDDFLQAVRVFGFLEKPVFHELARHLQTRRLIAGDSMSLDQDKSFYCVIDGMVQVFAQTGKEAEEQIGILEDEDMNGYQLLNEVGSGGTLSSLFTILSLFTEDVKMSWQNEHEETDPFEDGISMPPRSRSADSDVPQLDLKNRHRRSSTSSSASTVHPELLPSRAGSMSPLFVDEPEPIQTPQIPRRPLPSRPASVHRGVVARATEDTTLAVIPAEAFRRLTKKFPKATGHIVQVIITRFARVTFHAAHKYLGLTSEILRTELAMNDIACHPLPPSFYEGGGLQQLRQRFDGTKSTESNDDYFTLTGSASVMSPLPIGSSSSSGESLPAMANPKVKIADAPKPRRPSSAHSGPFQSPIAPCAFLTHLASPAHLQFPTLSTAADPQAWAMISTCGTSGGESVEASPAFLAYDAVPRRSSGASEVFSSSFGSLSLLDLQDDASSMTGGSSTIASGDGYMSGLDNEVEILFFAAGSTLAKAGELNTGLFYVIEGVLDILLPEDEAHVRKPAQNATPSVADAEPWRTPGIKKEANRQKLLFTAKPGGIAGYLAALCNTASYVDIKAKTDAYVGFLPSHALERLLERRPIVLLTLAKRLISLLSPLLLHIDASLDWMQVNAGQVLWRPEDISDSFYIVINGRLRAITENEAGVVSITAEYGQGDTVGELDVITSSPRRNTVHAIRDTELIRMPQTLFNAISARNPQTTAQLLRMIASRVRDEVDSSSSSTQPRNASDNNNLKTVAILPVSRLVPVDAFARKLQSALEGIGATTSYLNQASISGHLGRHAFTRMGKLKAAGISWTQTCIRQADCVMVVGMGDDPSIGEYERLLLSMKTTARKELILLHPDRTVVPGSTREWLKNRPWVHQHIHVELPGLVLPISKPVPPKDPDAVTTLKNLKDKVQSEIQKYRKSGNDLRPQRLPHINDFSRLARRICGKSIGLVLGGGGARGISHLGLIRALEEYGIPIDHIGGTSIGALIGGLGRMGNIWRILSDVTYPLVAYTTGHEFNRGIYKAFYDLHIEDMWLPFFCNTTNILTSRMEIHENGYAWRFIRASMTLSTEDTLTTYLCPRCFPWVPVLFLLAMSALLTITRHETLATRYRDGGSLINRWNPFSNARLVPPITEIQSRLQYVSSVKTLEDAKVARGCLYISMPVQEYGTLQFSKFEEIQRKGYDAAVAILEKLDEEGRLPSALIDGKQESKGGKKGRSARRNSI</sequence>
<keyword evidence="10 12" id="KW-0472">Membrane</keyword>
<dbReference type="GO" id="GO:0016042">
    <property type="term" value="P:lipid catabolic process"/>
    <property type="evidence" value="ECO:0007669"/>
    <property type="project" value="UniProtKB-UniRule"/>
</dbReference>
<keyword evidence="17" id="KW-1185">Reference proteome</keyword>
<keyword evidence="6 11" id="KW-0378">Hydrolase</keyword>
<feature type="domain" description="Cyclic nucleotide-binding" evidence="14">
    <location>
        <begin position="1075"/>
        <end position="1186"/>
    </location>
</feature>
<evidence type="ECO:0000256" key="4">
    <source>
        <dbReference type="ARBA" id="ARBA00018317"/>
    </source>
</evidence>
<organism evidence="16 17">
    <name type="scientific">Mycena venus</name>
    <dbReference type="NCBI Taxonomy" id="2733690"/>
    <lineage>
        <taxon>Eukaryota</taxon>
        <taxon>Fungi</taxon>
        <taxon>Dikarya</taxon>
        <taxon>Basidiomycota</taxon>
        <taxon>Agaricomycotina</taxon>
        <taxon>Agaricomycetes</taxon>
        <taxon>Agaricomycetidae</taxon>
        <taxon>Agaricales</taxon>
        <taxon>Marasmiineae</taxon>
        <taxon>Mycenaceae</taxon>
        <taxon>Mycena</taxon>
    </lineage>
</organism>
<proteinExistence type="inferred from homology"/>
<evidence type="ECO:0000256" key="12">
    <source>
        <dbReference type="RuleBase" id="RU362043"/>
    </source>
</evidence>
<evidence type="ECO:0000256" key="5">
    <source>
        <dbReference type="ARBA" id="ARBA00022692"/>
    </source>
</evidence>
<feature type="transmembrane region" description="Helical" evidence="12">
    <location>
        <begin position="549"/>
        <end position="567"/>
    </location>
</feature>
<gene>
    <name evidence="16" type="ORF">MVEN_02625700</name>
</gene>
<accession>A0A8H6TZ30</accession>
<evidence type="ECO:0000256" key="8">
    <source>
        <dbReference type="ARBA" id="ARBA00022989"/>
    </source>
</evidence>
<dbReference type="Gene3D" id="3.40.50.11350">
    <property type="match status" value="1"/>
</dbReference>
<evidence type="ECO:0000259" key="14">
    <source>
        <dbReference type="PROSITE" id="PS50042"/>
    </source>
</evidence>
<evidence type="ECO:0000313" key="17">
    <source>
        <dbReference type="Proteomes" id="UP000620124"/>
    </source>
</evidence>
<feature type="domain" description="Cyclic nucleotide-binding" evidence="14">
    <location>
        <begin position="1199"/>
        <end position="1301"/>
    </location>
</feature>
<evidence type="ECO:0000259" key="15">
    <source>
        <dbReference type="PROSITE" id="PS51635"/>
    </source>
</evidence>
<feature type="short sequence motif" description="GXSXG" evidence="11">
    <location>
        <begin position="1575"/>
        <end position="1579"/>
    </location>
</feature>
<dbReference type="SUPFAM" id="SSF51206">
    <property type="entry name" value="cAMP-binding domain-like"/>
    <property type="match status" value="4"/>
</dbReference>
<dbReference type="SMART" id="SM00100">
    <property type="entry name" value="cNMP"/>
    <property type="match status" value="2"/>
</dbReference>
<dbReference type="InterPro" id="IPR056556">
    <property type="entry name" value="NTE1_P-loop_dom"/>
</dbReference>
<feature type="active site" description="Proton acceptor" evidence="11">
    <location>
        <position position="1705"/>
    </location>
</feature>
<dbReference type="EC" id="3.1.1.5" evidence="3 12"/>
<dbReference type="GO" id="GO:0005789">
    <property type="term" value="C:endoplasmic reticulum membrane"/>
    <property type="evidence" value="ECO:0007669"/>
    <property type="project" value="UniProtKB-SubCell"/>
</dbReference>
<dbReference type="OrthoDB" id="421051at2759"/>
<dbReference type="CDD" id="cd00038">
    <property type="entry name" value="CAP_ED"/>
    <property type="match status" value="2"/>
</dbReference>
<evidence type="ECO:0000256" key="13">
    <source>
        <dbReference type="SAM" id="MobiDB-lite"/>
    </source>
</evidence>
<dbReference type="Gene3D" id="2.60.120.10">
    <property type="entry name" value="Jelly Rolls"/>
    <property type="match status" value="3"/>
</dbReference>
<comment type="subcellular location">
    <subcellularLocation>
        <location evidence="12">Endoplasmic reticulum membrane</location>
    </subcellularLocation>
    <subcellularLocation>
        <location evidence="1">Membrane</location>
    </subcellularLocation>
</comment>
<dbReference type="PROSITE" id="PS50042">
    <property type="entry name" value="CNMP_BINDING_3"/>
    <property type="match status" value="2"/>
</dbReference>
<comment type="similarity">
    <text evidence="2 12">Belongs to the NTE family.</text>
</comment>
<dbReference type="InterPro" id="IPR018490">
    <property type="entry name" value="cNMP-bd_dom_sf"/>
</dbReference>
<keyword evidence="7 11" id="KW-0442">Lipid degradation</keyword>
<keyword evidence="9 11" id="KW-0443">Lipid metabolism</keyword>
<dbReference type="InterPro" id="IPR000595">
    <property type="entry name" value="cNMP-bd_dom"/>
</dbReference>
<feature type="domain" description="PNPLA" evidence="15">
    <location>
        <begin position="1544"/>
        <end position="1720"/>
    </location>
</feature>
<dbReference type="Proteomes" id="UP000620124">
    <property type="component" value="Unassembled WGS sequence"/>
</dbReference>
<feature type="short sequence motif" description="GXGXXG" evidence="11">
    <location>
        <begin position="1548"/>
        <end position="1553"/>
    </location>
</feature>
<keyword evidence="5 12" id="KW-0812">Transmembrane</keyword>
<feature type="region of interest" description="Disordered" evidence="13">
    <location>
        <begin position="718"/>
        <end position="799"/>
    </location>
</feature>
<dbReference type="Pfam" id="PF01734">
    <property type="entry name" value="Patatin"/>
    <property type="match status" value="1"/>
</dbReference>
<dbReference type="InterPro" id="IPR050301">
    <property type="entry name" value="NTE"/>
</dbReference>
<dbReference type="Gene3D" id="3.40.1090.10">
    <property type="entry name" value="Cytosolic phospholipase A2 catalytic domain"/>
    <property type="match status" value="1"/>
</dbReference>
<reference evidence="16" key="1">
    <citation type="submission" date="2020-05" db="EMBL/GenBank/DDBJ databases">
        <title>Mycena genomes resolve the evolution of fungal bioluminescence.</title>
        <authorList>
            <person name="Tsai I.J."/>
        </authorList>
    </citation>
    <scope>NUCLEOTIDE SEQUENCE</scope>
    <source>
        <strain evidence="16">CCC161011</strain>
    </source>
</reference>
<dbReference type="EMBL" id="JACAZI010000050">
    <property type="protein sequence ID" value="KAF7325407.1"/>
    <property type="molecule type" value="Genomic_DNA"/>
</dbReference>
<evidence type="ECO:0000256" key="6">
    <source>
        <dbReference type="ARBA" id="ARBA00022801"/>
    </source>
</evidence>